<keyword evidence="6" id="KW-0508">mRNA splicing</keyword>
<protein>
    <submittedName>
        <fullName evidence="9">Uncharacterized protein</fullName>
    </submittedName>
</protein>
<evidence type="ECO:0000256" key="1">
    <source>
        <dbReference type="ARBA" id="ARBA00004123"/>
    </source>
</evidence>
<keyword evidence="4" id="KW-0747">Spliceosome</keyword>
<feature type="compositionally biased region" description="Basic and acidic residues" evidence="8">
    <location>
        <begin position="239"/>
        <end position="278"/>
    </location>
</feature>
<dbReference type="EMBL" id="LJIG01022711">
    <property type="protein sequence ID" value="KRT79110.1"/>
    <property type="molecule type" value="Genomic_DNA"/>
</dbReference>
<evidence type="ECO:0000256" key="5">
    <source>
        <dbReference type="ARBA" id="ARBA00023054"/>
    </source>
</evidence>
<dbReference type="InterPro" id="IPR051376">
    <property type="entry name" value="CWC25_splicing_factor"/>
</dbReference>
<keyword evidence="3" id="KW-0507">mRNA processing</keyword>
<evidence type="ECO:0000313" key="10">
    <source>
        <dbReference type="Proteomes" id="UP000051574"/>
    </source>
</evidence>
<evidence type="ECO:0000256" key="8">
    <source>
        <dbReference type="SAM" id="MobiDB-lite"/>
    </source>
</evidence>
<evidence type="ECO:0000256" key="7">
    <source>
        <dbReference type="ARBA" id="ARBA00023242"/>
    </source>
</evidence>
<feature type="non-terminal residue" evidence="9">
    <location>
        <position position="345"/>
    </location>
</feature>
<evidence type="ECO:0000313" key="9">
    <source>
        <dbReference type="EMBL" id="KRT79110.1"/>
    </source>
</evidence>
<feature type="region of interest" description="Disordered" evidence="8">
    <location>
        <begin position="200"/>
        <end position="278"/>
    </location>
</feature>
<comment type="similarity">
    <text evidence="2">Belongs to the CWC25 family.</text>
</comment>
<keyword evidence="10" id="KW-1185">Reference proteome</keyword>
<evidence type="ECO:0000256" key="6">
    <source>
        <dbReference type="ARBA" id="ARBA00023187"/>
    </source>
</evidence>
<dbReference type="GO" id="GO:0005684">
    <property type="term" value="C:U2-type spliceosomal complex"/>
    <property type="evidence" value="ECO:0007669"/>
    <property type="project" value="TreeGrafter"/>
</dbReference>
<evidence type="ECO:0000256" key="4">
    <source>
        <dbReference type="ARBA" id="ARBA00022728"/>
    </source>
</evidence>
<dbReference type="PANTHER" id="PTHR16196:SF0">
    <property type="entry name" value="PRE-MRNA-SPLICING FACTOR CWC25 HOMOLOG"/>
    <property type="match status" value="1"/>
</dbReference>
<dbReference type="GO" id="GO:0000398">
    <property type="term" value="P:mRNA splicing, via spliceosome"/>
    <property type="evidence" value="ECO:0007669"/>
    <property type="project" value="TreeGrafter"/>
</dbReference>
<name>A0A0T6AVM2_9SCAR</name>
<sequence>MSFQNDENKLDWMYKGVTSLVDREEYLLGRKIDKTLELLNAEEKQSELGITPPKNHVEHECIPPSIRDYNKLQVGEQQVDLATKLQEDPLVAIKKREEETRKQFLQNPIQLKKLQSTLDKQLRKKNKKFKKHKNLDIDALIAEKLQSLQSYSIDLNLFTNASNISDQNALDKILIKKFRKYKNYLTERDLHEILDTGNTKNEITNKESDNEDSNFASRSKSRNIQREGGQNRGHNKLYGRHEQSNQREQNVRNKKTRLTEEEKESRRQEMMENAMRRDIERSSNVKRYREEEKMESKMQRDYNPEFIHRELIKSANSGTVESRIKSNINSIQRSNEHMNRHFSRR</sequence>
<proteinExistence type="inferred from homology"/>
<gene>
    <name evidence="9" type="ORF">AMK59_8435</name>
</gene>
<dbReference type="OrthoDB" id="21123at2759"/>
<dbReference type="Proteomes" id="UP000051574">
    <property type="component" value="Unassembled WGS sequence"/>
</dbReference>
<evidence type="ECO:0000256" key="3">
    <source>
        <dbReference type="ARBA" id="ARBA00022664"/>
    </source>
</evidence>
<dbReference type="AlphaFoldDB" id="A0A0T6AVM2"/>
<dbReference type="PANTHER" id="PTHR16196">
    <property type="entry name" value="CELL CYCLE CONTROL PROTEIN CWF25"/>
    <property type="match status" value="1"/>
</dbReference>
<evidence type="ECO:0000256" key="2">
    <source>
        <dbReference type="ARBA" id="ARBA00006695"/>
    </source>
</evidence>
<keyword evidence="7" id="KW-0539">Nucleus</keyword>
<accession>A0A0T6AVM2</accession>
<keyword evidence="5" id="KW-0175">Coiled coil</keyword>
<reference evidence="9 10" key="1">
    <citation type="submission" date="2015-09" db="EMBL/GenBank/DDBJ databases">
        <title>Draft genome of the scarab beetle Oryctes borbonicus.</title>
        <authorList>
            <person name="Meyer J.M."/>
            <person name="Markov G.V."/>
            <person name="Baskaran P."/>
            <person name="Herrmann M."/>
            <person name="Sommer R.J."/>
            <person name="Roedelsperger C."/>
        </authorList>
    </citation>
    <scope>NUCLEOTIDE SEQUENCE [LARGE SCALE GENOMIC DNA]</scope>
    <source>
        <strain evidence="9">OB123</strain>
        <tissue evidence="9">Whole animal</tissue>
    </source>
</reference>
<organism evidence="9 10">
    <name type="scientific">Oryctes borbonicus</name>
    <dbReference type="NCBI Taxonomy" id="1629725"/>
    <lineage>
        <taxon>Eukaryota</taxon>
        <taxon>Metazoa</taxon>
        <taxon>Ecdysozoa</taxon>
        <taxon>Arthropoda</taxon>
        <taxon>Hexapoda</taxon>
        <taxon>Insecta</taxon>
        <taxon>Pterygota</taxon>
        <taxon>Neoptera</taxon>
        <taxon>Endopterygota</taxon>
        <taxon>Coleoptera</taxon>
        <taxon>Polyphaga</taxon>
        <taxon>Scarabaeiformia</taxon>
        <taxon>Scarabaeidae</taxon>
        <taxon>Dynastinae</taxon>
        <taxon>Oryctes</taxon>
    </lineage>
</organism>
<comment type="subcellular location">
    <subcellularLocation>
        <location evidence="1">Nucleus</location>
    </subcellularLocation>
</comment>
<dbReference type="Pfam" id="PF12542">
    <property type="entry name" value="CWC25"/>
    <property type="match status" value="1"/>
</dbReference>
<dbReference type="InterPro" id="IPR022209">
    <property type="entry name" value="CWC25"/>
</dbReference>
<comment type="caution">
    <text evidence="9">The sequence shown here is derived from an EMBL/GenBank/DDBJ whole genome shotgun (WGS) entry which is preliminary data.</text>
</comment>